<feature type="region of interest" description="Disordered" evidence="1">
    <location>
        <begin position="36"/>
        <end position="57"/>
    </location>
</feature>
<name>A0A0F9P9F7_9ZZZZ</name>
<gene>
    <name evidence="2" type="ORF">LCGC14_0929130</name>
</gene>
<dbReference type="AlphaFoldDB" id="A0A0F9P9F7"/>
<dbReference type="EMBL" id="LAZR01003181">
    <property type="protein sequence ID" value="KKN21087.1"/>
    <property type="molecule type" value="Genomic_DNA"/>
</dbReference>
<evidence type="ECO:0000313" key="2">
    <source>
        <dbReference type="EMBL" id="KKN21087.1"/>
    </source>
</evidence>
<comment type="caution">
    <text evidence="2">The sequence shown here is derived from an EMBL/GenBank/DDBJ whole genome shotgun (WGS) entry which is preliminary data.</text>
</comment>
<reference evidence="2" key="1">
    <citation type="journal article" date="2015" name="Nature">
        <title>Complex archaea that bridge the gap between prokaryotes and eukaryotes.</title>
        <authorList>
            <person name="Spang A."/>
            <person name="Saw J.H."/>
            <person name="Jorgensen S.L."/>
            <person name="Zaremba-Niedzwiedzka K."/>
            <person name="Martijn J."/>
            <person name="Lind A.E."/>
            <person name="van Eijk R."/>
            <person name="Schleper C."/>
            <person name="Guy L."/>
            <person name="Ettema T.J."/>
        </authorList>
    </citation>
    <scope>NUCLEOTIDE SEQUENCE</scope>
</reference>
<sequence>MESITINQSHLTSECWLVQFWGFKQCETCEAKDTPDCGGQKIRQSGKNENGFSIPVK</sequence>
<proteinExistence type="predicted"/>
<evidence type="ECO:0000256" key="1">
    <source>
        <dbReference type="SAM" id="MobiDB-lite"/>
    </source>
</evidence>
<accession>A0A0F9P9F7</accession>
<feature type="compositionally biased region" description="Polar residues" evidence="1">
    <location>
        <begin position="42"/>
        <end position="51"/>
    </location>
</feature>
<protein>
    <submittedName>
        <fullName evidence="2">Uncharacterized protein</fullName>
    </submittedName>
</protein>
<organism evidence="2">
    <name type="scientific">marine sediment metagenome</name>
    <dbReference type="NCBI Taxonomy" id="412755"/>
    <lineage>
        <taxon>unclassified sequences</taxon>
        <taxon>metagenomes</taxon>
        <taxon>ecological metagenomes</taxon>
    </lineage>
</organism>